<dbReference type="GO" id="GO:0016887">
    <property type="term" value="F:ATP hydrolysis activity"/>
    <property type="evidence" value="ECO:0007669"/>
    <property type="project" value="InterPro"/>
</dbReference>
<dbReference type="Gene3D" id="3.30.450.380">
    <property type="match status" value="1"/>
</dbReference>
<evidence type="ECO:0000256" key="1">
    <source>
        <dbReference type="ARBA" id="ARBA00006611"/>
    </source>
</evidence>
<feature type="domain" description="Bacterial type II secretion system protein E" evidence="3">
    <location>
        <begin position="103"/>
        <end position="382"/>
    </location>
</feature>
<proteinExistence type="inferred from homology"/>
<dbReference type="InterPro" id="IPR050921">
    <property type="entry name" value="T4SS_GSP_E_ATPase"/>
</dbReference>
<dbReference type="EMBL" id="MGFH01000236">
    <property type="protein sequence ID" value="OGM01433.1"/>
    <property type="molecule type" value="Genomic_DNA"/>
</dbReference>
<dbReference type="CDD" id="cd01130">
    <property type="entry name" value="VirB11-like_ATPase"/>
    <property type="match status" value="1"/>
</dbReference>
<evidence type="ECO:0000313" key="4">
    <source>
        <dbReference type="EMBL" id="OGM01433.1"/>
    </source>
</evidence>
<dbReference type="Proteomes" id="UP000178735">
    <property type="component" value="Unassembled WGS sequence"/>
</dbReference>
<dbReference type="InterPro" id="IPR027417">
    <property type="entry name" value="P-loop_NTPase"/>
</dbReference>
<feature type="compositionally biased region" description="Basic and acidic residues" evidence="2">
    <location>
        <begin position="7"/>
        <end position="32"/>
    </location>
</feature>
<evidence type="ECO:0000259" key="3">
    <source>
        <dbReference type="Pfam" id="PF00437"/>
    </source>
</evidence>
<feature type="region of interest" description="Disordered" evidence="2">
    <location>
        <begin position="1"/>
        <end position="35"/>
    </location>
</feature>
<dbReference type="SUPFAM" id="SSF52540">
    <property type="entry name" value="P-loop containing nucleoside triphosphate hydrolases"/>
    <property type="match status" value="1"/>
</dbReference>
<evidence type="ECO:0000313" key="5">
    <source>
        <dbReference type="Proteomes" id="UP000178735"/>
    </source>
</evidence>
<dbReference type="PANTHER" id="PTHR30486">
    <property type="entry name" value="TWITCHING MOTILITY PROTEIN PILT"/>
    <property type="match status" value="1"/>
</dbReference>
<comment type="similarity">
    <text evidence="1">Belongs to the GSP E family.</text>
</comment>
<protein>
    <submittedName>
        <fullName evidence="4">Type II secretion system protein E</fullName>
    </submittedName>
</protein>
<sequence>MSLLKRISTDEKDDLEKNKGGSGRGDSDKESPLDIIKNDMQTKLVERLDEDFLKIKSDDEKKAKLKPLLEEFYIQIAADKGMALSSVEKSNLIISVINDVIGLGPLQPLLEDESISEIMVNGPQRTYIERKGKLILSEVKFKDNAHVMRVIEKIVSPLGRRCDESSPIVDARIKGGPADGSRVNAIIPPLALDGPTITIRKFKKDALTIDSLVNFGSMTREMANFLEACVLARLNIVVSGGTGSGKTTLLNVLSSFIPEDERIVTIEDAAELQLKQPHVVRLETRPANIEGKGAISIRDLVKNSLRMRPERVVIGECRGGEALDMLQAMNTGHDGSLTTGHANTPRDMISRLETMVMMSGMDLPVRAIREQISGAVNIIVQQTRLKDGSRRVIAVTEVQGMEGDTVVLQDIFVFEQQGLDEKGKIIGRVKPTGIRPKFMTKFEEEGIKLPADIFMDSKRGW</sequence>
<dbReference type="FunFam" id="3.40.50.300:FF:000521">
    <property type="entry name" value="Type II secretion system protein E"/>
    <property type="match status" value="1"/>
</dbReference>
<dbReference type="AlphaFoldDB" id="A0A1F7WF50"/>
<reference evidence="4 5" key="1">
    <citation type="journal article" date="2016" name="Nat. Commun.">
        <title>Thousands of microbial genomes shed light on interconnected biogeochemical processes in an aquifer system.</title>
        <authorList>
            <person name="Anantharaman K."/>
            <person name="Brown C.T."/>
            <person name="Hug L.A."/>
            <person name="Sharon I."/>
            <person name="Castelle C.J."/>
            <person name="Probst A.J."/>
            <person name="Thomas B.C."/>
            <person name="Singh A."/>
            <person name="Wilkins M.J."/>
            <person name="Karaoz U."/>
            <person name="Brodie E.L."/>
            <person name="Williams K.H."/>
            <person name="Hubbard S.S."/>
            <person name="Banfield J.F."/>
        </authorList>
    </citation>
    <scope>NUCLEOTIDE SEQUENCE [LARGE SCALE GENOMIC DNA]</scope>
</reference>
<dbReference type="Gene3D" id="3.40.50.300">
    <property type="entry name" value="P-loop containing nucleotide triphosphate hydrolases"/>
    <property type="match status" value="1"/>
</dbReference>
<organism evidence="4 5">
    <name type="scientific">Candidatus Wallbacteria bacterium GWC2_49_35</name>
    <dbReference type="NCBI Taxonomy" id="1817813"/>
    <lineage>
        <taxon>Bacteria</taxon>
        <taxon>Candidatus Walliibacteriota</taxon>
    </lineage>
</organism>
<name>A0A1F7WF50_9BACT</name>
<gene>
    <name evidence="4" type="ORF">A2008_12820</name>
</gene>
<accession>A0A1F7WF50</accession>
<dbReference type="PANTHER" id="PTHR30486:SF15">
    <property type="entry name" value="TYPE II_IV SECRETION SYSTEM ATPASE"/>
    <property type="match status" value="1"/>
</dbReference>
<dbReference type="STRING" id="1817813.A2008_12820"/>
<evidence type="ECO:0000256" key="2">
    <source>
        <dbReference type="SAM" id="MobiDB-lite"/>
    </source>
</evidence>
<dbReference type="InterPro" id="IPR001482">
    <property type="entry name" value="T2SS/T4SS_dom"/>
</dbReference>
<comment type="caution">
    <text evidence="4">The sequence shown here is derived from an EMBL/GenBank/DDBJ whole genome shotgun (WGS) entry which is preliminary data.</text>
</comment>
<dbReference type="Pfam" id="PF00437">
    <property type="entry name" value="T2SSE"/>
    <property type="match status" value="1"/>
</dbReference>